<reference evidence="1 2" key="1">
    <citation type="journal article" date="2015" name="Nature">
        <title>rRNA introns, odd ribosomes, and small enigmatic genomes across a large radiation of phyla.</title>
        <authorList>
            <person name="Brown C.T."/>
            <person name="Hug L.A."/>
            <person name="Thomas B.C."/>
            <person name="Sharon I."/>
            <person name="Castelle C.J."/>
            <person name="Singh A."/>
            <person name="Wilkins M.J."/>
            <person name="Williams K.H."/>
            <person name="Banfield J.F."/>
        </authorList>
    </citation>
    <scope>NUCLEOTIDE SEQUENCE [LARGE SCALE GENOMIC DNA]</scope>
</reference>
<accession>A0A0G1D4T6</accession>
<comment type="caution">
    <text evidence="1">The sequence shown here is derived from an EMBL/GenBank/DDBJ whole genome shotgun (WGS) entry which is preliminary data.</text>
</comment>
<proteinExistence type="predicted"/>
<name>A0A0G1D4T6_9BACT</name>
<gene>
    <name evidence="1" type="ORF">UV68_C0038G0008</name>
</gene>
<evidence type="ECO:0000313" key="1">
    <source>
        <dbReference type="EMBL" id="KKS92692.1"/>
    </source>
</evidence>
<organism evidence="1 2">
    <name type="scientific">Candidatus Collierbacteria bacterium GW2011_GWC2_43_12</name>
    <dbReference type="NCBI Taxonomy" id="1618390"/>
    <lineage>
        <taxon>Bacteria</taxon>
        <taxon>Candidatus Collieribacteriota</taxon>
    </lineage>
</organism>
<protein>
    <submittedName>
        <fullName evidence="1">Uncharacterized protein</fullName>
    </submittedName>
</protein>
<dbReference type="AlphaFoldDB" id="A0A0G1D4T6"/>
<dbReference type="Proteomes" id="UP000033980">
    <property type="component" value="Unassembled WGS sequence"/>
</dbReference>
<dbReference type="EMBL" id="LCFK01000038">
    <property type="protein sequence ID" value="KKS92692.1"/>
    <property type="molecule type" value="Genomic_DNA"/>
</dbReference>
<sequence>MDIEFEFEGKKYKVSNLARYSKKIVLPDKRVLKAKNWDAMDPQSKPEGLYDTKSLFSTLPSLTAKEVAVAEGKIYVAEIVL</sequence>
<evidence type="ECO:0000313" key="2">
    <source>
        <dbReference type="Proteomes" id="UP000033980"/>
    </source>
</evidence>